<keyword evidence="3" id="KW-1185">Reference proteome</keyword>
<comment type="caution">
    <text evidence="2">The sequence shown here is derived from an EMBL/GenBank/DDBJ whole genome shotgun (WGS) entry which is preliminary data.</text>
</comment>
<feature type="region of interest" description="Disordered" evidence="1">
    <location>
        <begin position="250"/>
        <end position="295"/>
    </location>
</feature>
<reference evidence="2" key="1">
    <citation type="journal article" date="2021" name="Nat. Commun.">
        <title>Genetic determinants of endophytism in the Arabidopsis root mycobiome.</title>
        <authorList>
            <person name="Mesny F."/>
            <person name="Miyauchi S."/>
            <person name="Thiergart T."/>
            <person name="Pickel B."/>
            <person name="Atanasova L."/>
            <person name="Karlsson M."/>
            <person name="Huettel B."/>
            <person name="Barry K.W."/>
            <person name="Haridas S."/>
            <person name="Chen C."/>
            <person name="Bauer D."/>
            <person name="Andreopoulos W."/>
            <person name="Pangilinan J."/>
            <person name="LaButti K."/>
            <person name="Riley R."/>
            <person name="Lipzen A."/>
            <person name="Clum A."/>
            <person name="Drula E."/>
            <person name="Henrissat B."/>
            <person name="Kohler A."/>
            <person name="Grigoriev I.V."/>
            <person name="Martin F.M."/>
            <person name="Hacquard S."/>
        </authorList>
    </citation>
    <scope>NUCLEOTIDE SEQUENCE</scope>
    <source>
        <strain evidence="2">MPI-SDFR-AT-0073</strain>
    </source>
</reference>
<dbReference type="EMBL" id="JAGPXC010000012">
    <property type="protein sequence ID" value="KAH6645072.1"/>
    <property type="molecule type" value="Genomic_DNA"/>
</dbReference>
<sequence length="295" mass="33503">MSNASQERCSSASIFDGLIVRCIPRREQHSGILFADEIVFQKDQGGCSVSFLILWHKTSVPFEATVSGTTDRADYHLPGSVCVAMDHIDVPKYSIAAAHNHSGASCKCLNLPPTSPWSSCSQASLTVVEFSLHEDSELLFSQDIHTGWSYIYYMTTVFRQVKEQYRFVFSHMNKVRWLLGFPEQPEIHGSGVIKISVGHMGPQDGAHQIDFYYTFTLQNEVIQYMDAQGNVETGHGPFWWAAIRRRMRSESTEMKIRPRKPESEFEDDWQTAMEHISNSSSRNEDDGRTPSQQHT</sequence>
<evidence type="ECO:0000256" key="1">
    <source>
        <dbReference type="SAM" id="MobiDB-lite"/>
    </source>
</evidence>
<accession>A0A9P8RFT2</accession>
<dbReference type="RefSeq" id="XP_045951586.1">
    <property type="nucleotide sequence ID" value="XM_046109360.1"/>
</dbReference>
<gene>
    <name evidence="2" type="ORF">BKA67DRAFT_696801</name>
</gene>
<organism evidence="2 3">
    <name type="scientific">Truncatella angustata</name>
    <dbReference type="NCBI Taxonomy" id="152316"/>
    <lineage>
        <taxon>Eukaryota</taxon>
        <taxon>Fungi</taxon>
        <taxon>Dikarya</taxon>
        <taxon>Ascomycota</taxon>
        <taxon>Pezizomycotina</taxon>
        <taxon>Sordariomycetes</taxon>
        <taxon>Xylariomycetidae</taxon>
        <taxon>Amphisphaeriales</taxon>
        <taxon>Sporocadaceae</taxon>
        <taxon>Truncatella</taxon>
    </lineage>
</organism>
<feature type="compositionally biased region" description="Basic and acidic residues" evidence="1">
    <location>
        <begin position="250"/>
        <end position="263"/>
    </location>
</feature>
<proteinExistence type="predicted"/>
<protein>
    <submittedName>
        <fullName evidence="2">Uncharacterized protein</fullName>
    </submittedName>
</protein>
<dbReference type="AlphaFoldDB" id="A0A9P8RFT2"/>
<dbReference type="GeneID" id="70138251"/>
<name>A0A9P8RFT2_9PEZI</name>
<evidence type="ECO:0000313" key="2">
    <source>
        <dbReference type="EMBL" id="KAH6645072.1"/>
    </source>
</evidence>
<dbReference type="Proteomes" id="UP000758603">
    <property type="component" value="Unassembled WGS sequence"/>
</dbReference>
<evidence type="ECO:0000313" key="3">
    <source>
        <dbReference type="Proteomes" id="UP000758603"/>
    </source>
</evidence>